<accession>A0A7W8D4I3</accession>
<dbReference type="AlphaFoldDB" id="A0A7W8D4I3"/>
<dbReference type="GO" id="GO:0016987">
    <property type="term" value="F:sigma factor activity"/>
    <property type="evidence" value="ECO:0007669"/>
    <property type="project" value="InterPro"/>
</dbReference>
<feature type="domain" description="RNA polymerase sigma factor 70 region 4 type 2" evidence="2">
    <location>
        <begin position="128"/>
        <end position="179"/>
    </location>
</feature>
<proteinExistence type="predicted"/>
<reference evidence="3 4" key="1">
    <citation type="submission" date="2020-08" db="EMBL/GenBank/DDBJ databases">
        <title>Genomic Encyclopedia of Type Strains, Phase IV (KMG-IV): sequencing the most valuable type-strain genomes for metagenomic binning, comparative biology and taxonomic classification.</title>
        <authorList>
            <person name="Goeker M."/>
        </authorList>
    </citation>
    <scope>NUCLEOTIDE SEQUENCE [LARGE SCALE GENOMIC DNA]</scope>
    <source>
        <strain evidence="3 4">DSM 24163</strain>
    </source>
</reference>
<dbReference type="EMBL" id="JACHHP010000002">
    <property type="protein sequence ID" value="MBB5207791.1"/>
    <property type="molecule type" value="Genomic_DNA"/>
</dbReference>
<keyword evidence="4" id="KW-1185">Reference proteome</keyword>
<keyword evidence="3" id="KW-0240">DNA-directed RNA polymerase</keyword>
<dbReference type="SUPFAM" id="SSF88659">
    <property type="entry name" value="Sigma3 and sigma4 domains of RNA polymerase sigma factors"/>
    <property type="match status" value="1"/>
</dbReference>
<protein>
    <submittedName>
        <fullName evidence="3">DNA-directed RNA polymerase specialized sigma24 family protein</fullName>
    </submittedName>
</protein>
<dbReference type="InterPro" id="IPR036388">
    <property type="entry name" value="WH-like_DNA-bd_sf"/>
</dbReference>
<feature type="compositionally biased region" description="Low complexity" evidence="1">
    <location>
        <begin position="97"/>
        <end position="108"/>
    </location>
</feature>
<feature type="region of interest" description="Disordered" evidence="1">
    <location>
        <begin position="89"/>
        <end position="108"/>
    </location>
</feature>
<sequence length="335" mass="35187">MPQAASAAPATDTAALDRFLRGLERRALCMAQLALPGHDDAFDAVQDAMAAFVRDRPPAEADWPLPFWRAFHVRLGGAARRRAPWMAWAGPRRRGPDTAADLGADPGAPGTVGSGPFLALADAAAGARLAAALRALPPGERQAFLLRVWENLDMSGIARAMQLSEDAVKAQLSGALRQLRRHLEIAMTTPAAAPPRDDGRWILRSRALLDASARDLDGATLSRLAHARRAAMDGVAPAPPSARPLAWLGGLAMALGIGLMLSRLLPVAQVPGVAPDAAAPSVAPAVAPPPRIAPTEDTPLAAPDFELLVDADDEALLDELAFYVWLGAGGDRDED</sequence>
<dbReference type="Gene3D" id="1.10.10.10">
    <property type="entry name" value="Winged helix-like DNA-binding domain superfamily/Winged helix DNA-binding domain"/>
    <property type="match status" value="1"/>
</dbReference>
<dbReference type="GO" id="GO:0000428">
    <property type="term" value="C:DNA-directed RNA polymerase complex"/>
    <property type="evidence" value="ECO:0007669"/>
    <property type="project" value="UniProtKB-KW"/>
</dbReference>
<dbReference type="GO" id="GO:0003677">
    <property type="term" value="F:DNA binding"/>
    <property type="evidence" value="ECO:0007669"/>
    <property type="project" value="InterPro"/>
</dbReference>
<evidence type="ECO:0000313" key="3">
    <source>
        <dbReference type="EMBL" id="MBB5207791.1"/>
    </source>
</evidence>
<dbReference type="InterPro" id="IPR013249">
    <property type="entry name" value="RNA_pol_sigma70_r4_t2"/>
</dbReference>
<dbReference type="RefSeq" id="WP_183960320.1">
    <property type="nucleotide sequence ID" value="NZ_JACHHP010000002.1"/>
</dbReference>
<dbReference type="InterPro" id="IPR013324">
    <property type="entry name" value="RNA_pol_sigma_r3/r4-like"/>
</dbReference>
<dbReference type="GO" id="GO:0006352">
    <property type="term" value="P:DNA-templated transcription initiation"/>
    <property type="evidence" value="ECO:0007669"/>
    <property type="project" value="InterPro"/>
</dbReference>
<evidence type="ECO:0000256" key="1">
    <source>
        <dbReference type="SAM" id="MobiDB-lite"/>
    </source>
</evidence>
<dbReference type="Proteomes" id="UP000521199">
    <property type="component" value="Unassembled WGS sequence"/>
</dbReference>
<gene>
    <name evidence="3" type="ORF">HNQ52_001320</name>
</gene>
<dbReference type="Pfam" id="PF08281">
    <property type="entry name" value="Sigma70_r4_2"/>
    <property type="match status" value="1"/>
</dbReference>
<comment type="caution">
    <text evidence="3">The sequence shown here is derived from an EMBL/GenBank/DDBJ whole genome shotgun (WGS) entry which is preliminary data.</text>
</comment>
<evidence type="ECO:0000259" key="2">
    <source>
        <dbReference type="Pfam" id="PF08281"/>
    </source>
</evidence>
<evidence type="ECO:0000313" key="4">
    <source>
        <dbReference type="Proteomes" id="UP000521199"/>
    </source>
</evidence>
<keyword evidence="3" id="KW-0804">Transcription</keyword>
<organism evidence="3 4">
    <name type="scientific">Chiayiivirga flava</name>
    <dbReference type="NCBI Taxonomy" id="659595"/>
    <lineage>
        <taxon>Bacteria</taxon>
        <taxon>Pseudomonadati</taxon>
        <taxon>Pseudomonadota</taxon>
        <taxon>Gammaproteobacteria</taxon>
        <taxon>Lysobacterales</taxon>
        <taxon>Lysobacteraceae</taxon>
        <taxon>Chiayiivirga</taxon>
    </lineage>
</organism>
<name>A0A7W8D4I3_9GAMM</name>